<evidence type="ECO:0000313" key="17">
    <source>
        <dbReference type="EMBL" id="GHJ87381.1"/>
    </source>
</evidence>
<dbReference type="InterPro" id="IPR049163">
    <property type="entry name" value="Pif1-like_2B_dom"/>
</dbReference>
<keyword evidence="18" id="KW-1185">Reference proteome</keyword>
<dbReference type="GO" id="GO:0006281">
    <property type="term" value="P:DNA repair"/>
    <property type="evidence" value="ECO:0007669"/>
    <property type="project" value="UniProtKB-UniRule"/>
</dbReference>
<evidence type="ECO:0000256" key="14">
    <source>
        <dbReference type="HAMAP-Rule" id="MF_03176"/>
    </source>
</evidence>
<sequence length="658" mass="72816">MLSRFNSKGRDWDDRKVAAPGQPSHSLDHQILDIDPSPLPWSQSPQRERKATLAPNSRSTNVGTSNSKTAAPVRKMGKPKTPEEERAAAARREAIMKAFSQRPASKTAPRLSDASTSSSSRSTNAIDRMLTDIDAGPSRKRDTSVAPWAGQDENERDSDWIPGNMASKKSSKLNKVFLSTEQQQVLSMVLEKGKNIFFTGSAGTGKSVLLREIIAALRKKYAGKEDSIAVTASTGMAACNIGGMTIHSFAGIGLGTGNVEQLCSTVRRNKKALNRWLKARVLIIDEVSMVDGELFDKLNKVGQKLRKKLKPFGGIQLVVTGDFFQLPPVNKGGEPNFVFEAETWEEAIDKSINLTKVFRQRDETFVKMLNEMRFGTLTAQSIAKFESLRTPRRYNDGIEPTSLYPTRRQVDAENERRLKTLPGESKIYRSRDGPNAAGSTQSEQQKKLLENFMAPETIVLKIDAQVMMIKNLDETLVNGSMGRVIGFCKETEFQITRTGSWRGETGGLDDADFENDDEEGHALLKSKLKSIPLEEELPVVSFMIPGGGVRDYLVKRETFKTTAPNDEILASRSQLPLILAWAMSIHKSQGQTLERVKVDLGSVFEKGQAYVALSRATSLEGLQILGFSKAKVMAHPKVKEWSRTLITTRNTCAVDDDE</sequence>
<evidence type="ECO:0000256" key="6">
    <source>
        <dbReference type="ARBA" id="ARBA00022806"/>
    </source>
</evidence>
<dbReference type="GO" id="GO:0005524">
    <property type="term" value="F:ATP binding"/>
    <property type="evidence" value="ECO:0007669"/>
    <property type="project" value="UniProtKB-UniRule"/>
</dbReference>
<dbReference type="Pfam" id="PF21530">
    <property type="entry name" value="Pif1_2B_dom"/>
    <property type="match status" value="1"/>
</dbReference>
<evidence type="ECO:0000256" key="8">
    <source>
        <dbReference type="ARBA" id="ARBA00023125"/>
    </source>
</evidence>
<dbReference type="EC" id="5.6.2.3" evidence="14"/>
<feature type="region of interest" description="Disordered" evidence="15">
    <location>
        <begin position="424"/>
        <end position="443"/>
    </location>
</feature>
<dbReference type="PANTHER" id="PTHR47642:SF5">
    <property type="entry name" value="ATP-DEPENDENT DNA HELICASE"/>
    <property type="match status" value="1"/>
</dbReference>
<evidence type="ECO:0000256" key="2">
    <source>
        <dbReference type="ARBA" id="ARBA00004604"/>
    </source>
</evidence>
<evidence type="ECO:0000256" key="3">
    <source>
        <dbReference type="ARBA" id="ARBA00022741"/>
    </source>
</evidence>
<dbReference type="InterPro" id="IPR051055">
    <property type="entry name" value="PIF1_helicase"/>
</dbReference>
<dbReference type="OrthoDB" id="432234at2759"/>
<dbReference type="PANTHER" id="PTHR47642">
    <property type="entry name" value="ATP-DEPENDENT DNA HELICASE"/>
    <property type="match status" value="1"/>
</dbReference>
<dbReference type="InterPro" id="IPR003593">
    <property type="entry name" value="AAA+_ATPase"/>
</dbReference>
<feature type="compositionally biased region" description="Low complexity" evidence="15">
    <location>
        <begin position="112"/>
        <end position="128"/>
    </location>
</feature>
<comment type="catalytic activity">
    <reaction evidence="14">
        <text>ATP + H2O = ADP + phosphate + H(+)</text>
        <dbReference type="Rhea" id="RHEA:13065"/>
        <dbReference type="ChEBI" id="CHEBI:15377"/>
        <dbReference type="ChEBI" id="CHEBI:15378"/>
        <dbReference type="ChEBI" id="CHEBI:30616"/>
        <dbReference type="ChEBI" id="CHEBI:43474"/>
        <dbReference type="ChEBI" id="CHEBI:456216"/>
        <dbReference type="EC" id="5.6.2.3"/>
    </reaction>
</comment>
<evidence type="ECO:0000256" key="15">
    <source>
        <dbReference type="SAM" id="MobiDB-lite"/>
    </source>
</evidence>
<reference evidence="17" key="1">
    <citation type="submission" date="2020-07" db="EMBL/GenBank/DDBJ databases">
        <title>Draft Genome Sequence of a Deep-Sea Yeast, Naganishia (Cryptococcus) liquefaciens strain N6.</title>
        <authorList>
            <person name="Han Y.W."/>
            <person name="Kajitani R."/>
            <person name="Morimoto H."/>
            <person name="Parhat M."/>
            <person name="Tsubouchi H."/>
            <person name="Bakenova O."/>
            <person name="Ogata M."/>
            <person name="Argunhan B."/>
            <person name="Aoki R."/>
            <person name="Kajiwara S."/>
            <person name="Itoh T."/>
            <person name="Iwasaki H."/>
        </authorList>
    </citation>
    <scope>NUCLEOTIDE SEQUENCE</scope>
    <source>
        <strain evidence="17">N6</strain>
    </source>
</reference>
<feature type="binding site" evidence="14">
    <location>
        <begin position="200"/>
        <end position="207"/>
    </location>
    <ligand>
        <name>ATP</name>
        <dbReference type="ChEBI" id="CHEBI:30616"/>
    </ligand>
</feature>
<comment type="subunit">
    <text evidence="14">Monomer.</text>
</comment>
<evidence type="ECO:0000256" key="10">
    <source>
        <dbReference type="ARBA" id="ARBA00023172"/>
    </source>
</evidence>
<dbReference type="Proteomes" id="UP000620104">
    <property type="component" value="Unassembled WGS sequence"/>
</dbReference>
<keyword evidence="3 14" id="KW-0547">Nucleotide-binding</keyword>
<dbReference type="InterPro" id="IPR010285">
    <property type="entry name" value="DNA_helicase_pif1-like_DEAD"/>
</dbReference>
<dbReference type="InterPro" id="IPR048293">
    <property type="entry name" value="PIF1_RRM3_pfh1"/>
</dbReference>
<keyword evidence="10 14" id="KW-0233">DNA recombination</keyword>
<evidence type="ECO:0000256" key="4">
    <source>
        <dbReference type="ARBA" id="ARBA00022763"/>
    </source>
</evidence>
<dbReference type="GO" id="GO:0005739">
    <property type="term" value="C:mitochondrion"/>
    <property type="evidence" value="ECO:0007669"/>
    <property type="project" value="UniProtKB-SubCell"/>
</dbReference>
<gene>
    <name evidence="14" type="primary">PIF1</name>
    <name evidence="17" type="ORF">NliqN6_3783</name>
</gene>
<dbReference type="Gene3D" id="3.40.50.300">
    <property type="entry name" value="P-loop containing nucleotide triphosphate hydrolases"/>
    <property type="match status" value="1"/>
</dbReference>
<dbReference type="GO" id="GO:0005730">
    <property type="term" value="C:nucleolus"/>
    <property type="evidence" value="ECO:0007669"/>
    <property type="project" value="UniProtKB-SubCell"/>
</dbReference>
<dbReference type="FunFam" id="3.40.50.300:FF:001226">
    <property type="entry name" value="ATP-dependent DNA helicase PIF1"/>
    <property type="match status" value="1"/>
</dbReference>
<comment type="subcellular location">
    <subcellularLocation>
        <location evidence="2">Nucleus</location>
        <location evidence="2">Nucleolus</location>
    </subcellularLocation>
    <subcellularLocation>
        <location evidence="14">Nucleus</location>
    </subcellularLocation>
    <subcellularLocation>
        <location evidence="14">Mitochondrion</location>
    </subcellularLocation>
</comment>
<name>A0A8H3TUW7_9TREE</name>
<feature type="DNA-binding region" evidence="14">
    <location>
        <begin position="608"/>
        <end position="627"/>
    </location>
</feature>
<dbReference type="HAMAP" id="MF_03176">
    <property type="entry name" value="PIF1"/>
    <property type="match status" value="1"/>
</dbReference>
<keyword evidence="13 14" id="KW-0539">Nucleus</keyword>
<evidence type="ECO:0000256" key="5">
    <source>
        <dbReference type="ARBA" id="ARBA00022801"/>
    </source>
</evidence>
<keyword evidence="8 14" id="KW-0238">DNA-binding</keyword>
<feature type="compositionally biased region" description="Polar residues" evidence="15">
    <location>
        <begin position="54"/>
        <end position="69"/>
    </location>
</feature>
<proteinExistence type="inferred from homology"/>
<dbReference type="GO" id="GO:0006310">
    <property type="term" value="P:DNA recombination"/>
    <property type="evidence" value="ECO:0007669"/>
    <property type="project" value="UniProtKB-UniRule"/>
</dbReference>
<evidence type="ECO:0000256" key="9">
    <source>
        <dbReference type="ARBA" id="ARBA00023128"/>
    </source>
</evidence>
<evidence type="ECO:0000256" key="7">
    <source>
        <dbReference type="ARBA" id="ARBA00022840"/>
    </source>
</evidence>
<keyword evidence="7 14" id="KW-0067">ATP-binding</keyword>
<comment type="function">
    <text evidence="14">DNA-dependent ATPase and 5'-3' DNA helicase required for the maintenance of both mitochondrial and nuclear genome stability.</text>
</comment>
<evidence type="ECO:0000256" key="1">
    <source>
        <dbReference type="ARBA" id="ARBA00001946"/>
    </source>
</evidence>
<feature type="domain" description="AAA+ ATPase" evidence="16">
    <location>
        <begin position="192"/>
        <end position="358"/>
    </location>
</feature>
<keyword evidence="12 14" id="KW-0413">Isomerase</keyword>
<keyword evidence="5 14" id="KW-0378">Hydrolase</keyword>
<evidence type="ECO:0000256" key="11">
    <source>
        <dbReference type="ARBA" id="ARBA00023204"/>
    </source>
</evidence>
<dbReference type="CDD" id="cd18809">
    <property type="entry name" value="SF1_C_RecD"/>
    <property type="match status" value="1"/>
</dbReference>
<feature type="compositionally biased region" description="Basic and acidic residues" evidence="15">
    <location>
        <begin position="80"/>
        <end position="95"/>
    </location>
</feature>
<dbReference type="Pfam" id="PF05970">
    <property type="entry name" value="PIF1"/>
    <property type="match status" value="1"/>
</dbReference>
<feature type="compositionally biased region" description="Basic and acidic residues" evidence="15">
    <location>
        <begin position="8"/>
        <end position="17"/>
    </location>
</feature>
<dbReference type="GO" id="GO:0016787">
    <property type="term" value="F:hydrolase activity"/>
    <property type="evidence" value="ECO:0007669"/>
    <property type="project" value="UniProtKB-KW"/>
</dbReference>
<evidence type="ECO:0000256" key="12">
    <source>
        <dbReference type="ARBA" id="ARBA00023235"/>
    </source>
</evidence>
<keyword evidence="9 14" id="KW-0496">Mitochondrion</keyword>
<dbReference type="GO" id="GO:0043139">
    <property type="term" value="F:5'-3' DNA helicase activity"/>
    <property type="evidence" value="ECO:0007669"/>
    <property type="project" value="UniProtKB-UniRule"/>
</dbReference>
<accession>A0A8H3TUW7</accession>
<organism evidence="17 18">
    <name type="scientific">Naganishia liquefaciens</name>
    <dbReference type="NCBI Taxonomy" id="104408"/>
    <lineage>
        <taxon>Eukaryota</taxon>
        <taxon>Fungi</taxon>
        <taxon>Dikarya</taxon>
        <taxon>Basidiomycota</taxon>
        <taxon>Agaricomycotina</taxon>
        <taxon>Tremellomycetes</taxon>
        <taxon>Filobasidiales</taxon>
        <taxon>Filobasidiaceae</taxon>
        <taxon>Naganishia</taxon>
    </lineage>
</organism>
<dbReference type="AlphaFoldDB" id="A0A8H3TUW7"/>
<keyword evidence="11 14" id="KW-0234">DNA repair</keyword>
<dbReference type="InterPro" id="IPR027417">
    <property type="entry name" value="P-loop_NTPase"/>
</dbReference>
<dbReference type="GO" id="GO:0000723">
    <property type="term" value="P:telomere maintenance"/>
    <property type="evidence" value="ECO:0007669"/>
    <property type="project" value="InterPro"/>
</dbReference>
<keyword evidence="4 14" id="KW-0227">DNA damage</keyword>
<dbReference type="GO" id="GO:0003697">
    <property type="term" value="F:single-stranded DNA binding"/>
    <property type="evidence" value="ECO:0007669"/>
    <property type="project" value="UniProtKB-ARBA"/>
</dbReference>
<comment type="caution">
    <text evidence="17">The sequence shown here is derived from an EMBL/GenBank/DDBJ whole genome shotgun (WGS) entry which is preliminary data.</text>
</comment>
<evidence type="ECO:0000259" key="16">
    <source>
        <dbReference type="SMART" id="SM00382"/>
    </source>
</evidence>
<dbReference type="SUPFAM" id="SSF52540">
    <property type="entry name" value="P-loop containing nucleoside triphosphate hydrolases"/>
    <property type="match status" value="2"/>
</dbReference>
<feature type="region of interest" description="Disordered" evidence="15">
    <location>
        <begin position="1"/>
        <end position="163"/>
    </location>
</feature>
<keyword evidence="6 14" id="KW-0347">Helicase</keyword>
<dbReference type="CDD" id="cd18037">
    <property type="entry name" value="DEXSc_Pif1_like"/>
    <property type="match status" value="1"/>
</dbReference>
<protein>
    <recommendedName>
        <fullName evidence="14">ATP-dependent DNA helicase PIF1</fullName>
        <ecNumber evidence="14">5.6.2.3</ecNumber>
    </recommendedName>
    <alternativeName>
        <fullName evidence="14">DNA 5'-3' helicase PIF1</fullName>
    </alternativeName>
    <alternativeName>
        <fullName evidence="14">DNA repair and recombination helicase PIF1</fullName>
    </alternativeName>
</protein>
<comment type="similarity">
    <text evidence="14">Belongs to the helicase family. PIF1 subfamily.</text>
</comment>
<evidence type="ECO:0000313" key="18">
    <source>
        <dbReference type="Proteomes" id="UP000620104"/>
    </source>
</evidence>
<dbReference type="EMBL" id="BLZA01000021">
    <property type="protein sequence ID" value="GHJ87381.1"/>
    <property type="molecule type" value="Genomic_DNA"/>
</dbReference>
<evidence type="ECO:0000256" key="13">
    <source>
        <dbReference type="ARBA" id="ARBA00023242"/>
    </source>
</evidence>
<dbReference type="SMART" id="SM00382">
    <property type="entry name" value="AAA"/>
    <property type="match status" value="1"/>
</dbReference>
<comment type="cofactor">
    <cofactor evidence="1 14">
        <name>Mg(2+)</name>
        <dbReference type="ChEBI" id="CHEBI:18420"/>
    </cofactor>
</comment>